<dbReference type="SUPFAM" id="SSF51735">
    <property type="entry name" value="NAD(P)-binding Rossmann-fold domains"/>
    <property type="match status" value="1"/>
</dbReference>
<dbReference type="Proteomes" id="UP000261739">
    <property type="component" value="Unassembled WGS sequence"/>
</dbReference>
<evidence type="ECO:0000256" key="3">
    <source>
        <dbReference type="RuleBase" id="RU000363"/>
    </source>
</evidence>
<dbReference type="Pfam" id="PF00106">
    <property type="entry name" value="adh_short"/>
    <property type="match status" value="1"/>
</dbReference>
<sequence>MSDTYLITGAGSGFGKEIALRLAEQGHDVIAGVEIIAQVNTLRAEARDRNVTLRVEKLDVTDEGDRRKALSWDVDVLLNNAGISEGGSAVDLPAEVMRRQFEVNVFGPVLLTQGIAKQMVAKGKDHTARIVFMSSVAGLTVDPFTGAYAGSKHAVEAFADALDQELAEYGVTVATINPGPFLTGFNDTMFEEWKSWDDDPSTRLYDYSELHFPHEQFDPEEVITTSIAVLTGKDTAYRHVLPASTVDDIRGQMDGEWDRTVNDGTRPALVQTAYDIAPYTPVQDN</sequence>
<name>A0A3D4T074_9CORY</name>
<protein>
    <submittedName>
        <fullName evidence="4">Short-chain dehydrogenase</fullName>
    </submittedName>
</protein>
<reference evidence="4 5" key="1">
    <citation type="journal article" date="2018" name="Nat. Biotechnol.">
        <title>A standardized bacterial taxonomy based on genome phylogeny substantially revises the tree of life.</title>
        <authorList>
            <person name="Parks D.H."/>
            <person name="Chuvochina M."/>
            <person name="Waite D.W."/>
            <person name="Rinke C."/>
            <person name="Skarshewski A."/>
            <person name="Chaumeil P.A."/>
            <person name="Hugenholtz P."/>
        </authorList>
    </citation>
    <scope>NUCLEOTIDE SEQUENCE [LARGE SCALE GENOMIC DNA]</scope>
    <source>
        <strain evidence="4">UBA11247</strain>
    </source>
</reference>
<gene>
    <name evidence="4" type="ORF">DIW82_07725</name>
</gene>
<dbReference type="NCBIfam" id="NF006776">
    <property type="entry name" value="PRK09291.1"/>
    <property type="match status" value="1"/>
</dbReference>
<dbReference type="RefSeq" id="WP_010119640.1">
    <property type="nucleotide sequence ID" value="NZ_DAITTW010000084.1"/>
</dbReference>
<dbReference type="GO" id="GO:0016491">
    <property type="term" value="F:oxidoreductase activity"/>
    <property type="evidence" value="ECO:0007669"/>
    <property type="project" value="UniProtKB-KW"/>
</dbReference>
<comment type="caution">
    <text evidence="4">The sequence shown here is derived from an EMBL/GenBank/DDBJ whole genome shotgun (WGS) entry which is preliminary data.</text>
</comment>
<evidence type="ECO:0000313" key="5">
    <source>
        <dbReference type="Proteomes" id="UP000261739"/>
    </source>
</evidence>
<evidence type="ECO:0000256" key="2">
    <source>
        <dbReference type="ARBA" id="ARBA00023002"/>
    </source>
</evidence>
<dbReference type="PANTHER" id="PTHR42901:SF1">
    <property type="entry name" value="ALCOHOL DEHYDROGENASE"/>
    <property type="match status" value="1"/>
</dbReference>
<keyword evidence="2" id="KW-0560">Oxidoreductase</keyword>
<proteinExistence type="inferred from homology"/>
<organism evidence="4 5">
    <name type="scientific">Corynebacterium nuruki</name>
    <dbReference type="NCBI Taxonomy" id="1032851"/>
    <lineage>
        <taxon>Bacteria</taxon>
        <taxon>Bacillati</taxon>
        <taxon>Actinomycetota</taxon>
        <taxon>Actinomycetes</taxon>
        <taxon>Mycobacteriales</taxon>
        <taxon>Corynebacteriaceae</taxon>
        <taxon>Corynebacterium</taxon>
    </lineage>
</organism>
<evidence type="ECO:0000256" key="1">
    <source>
        <dbReference type="ARBA" id="ARBA00006484"/>
    </source>
</evidence>
<dbReference type="EMBL" id="DQID01000200">
    <property type="protein sequence ID" value="HCT14667.1"/>
    <property type="molecule type" value="Genomic_DNA"/>
</dbReference>
<dbReference type="STRING" id="863239.GCA_000213935_02010"/>
<dbReference type="PRINTS" id="PR00080">
    <property type="entry name" value="SDRFAMILY"/>
</dbReference>
<dbReference type="PANTHER" id="PTHR42901">
    <property type="entry name" value="ALCOHOL DEHYDROGENASE"/>
    <property type="match status" value="1"/>
</dbReference>
<comment type="similarity">
    <text evidence="1 3">Belongs to the short-chain dehydrogenases/reductases (SDR) family.</text>
</comment>
<dbReference type="InterPro" id="IPR002347">
    <property type="entry name" value="SDR_fam"/>
</dbReference>
<accession>A0A3D4T074</accession>
<dbReference type="PRINTS" id="PR00081">
    <property type="entry name" value="GDHRDH"/>
</dbReference>
<dbReference type="InterPro" id="IPR036291">
    <property type="entry name" value="NAD(P)-bd_dom_sf"/>
</dbReference>
<evidence type="ECO:0000313" key="4">
    <source>
        <dbReference type="EMBL" id="HCT14667.1"/>
    </source>
</evidence>
<dbReference type="Gene3D" id="3.40.50.720">
    <property type="entry name" value="NAD(P)-binding Rossmann-like Domain"/>
    <property type="match status" value="1"/>
</dbReference>
<dbReference type="AlphaFoldDB" id="A0A3D4T074"/>